<dbReference type="GO" id="GO:0003677">
    <property type="term" value="F:DNA binding"/>
    <property type="evidence" value="ECO:0007669"/>
    <property type="project" value="InterPro"/>
</dbReference>
<dbReference type="PROSITE" id="PS50943">
    <property type="entry name" value="HTH_CROC1"/>
    <property type="match status" value="1"/>
</dbReference>
<sequence length="279" mass="31559">MSTGPEEARIALGARLRRIRKLADLTGRALAVAIGVHFTWISKIENGHHLPTVSQLRAWCRCCRVSHQEEEDLLSTLLVVEDAYTQWRTRIRAGMRNAGGRNQTSLYESTTVFRNYEITVVPGIFQTPAYTAAIVRYWRDFYDLPDDTEDVVKLRQSRSQQALRGTKRVLVVLAESVLRTKYASHSDHRTQLRELLVAMKRPTVSLGIVPQTRTVNPSSIVGFWMFDESSVLVELPSAELKITRPCEIALYLRIFEDLQASAVYGGDARRLVAAVLAEM</sequence>
<comment type="caution">
    <text evidence="2">The sequence shown here is derived from an EMBL/GenBank/DDBJ whole genome shotgun (WGS) entry which is preliminary data.</text>
</comment>
<dbReference type="SUPFAM" id="SSF47413">
    <property type="entry name" value="lambda repressor-like DNA-binding domains"/>
    <property type="match status" value="1"/>
</dbReference>
<accession>A0A8J3FM36</accession>
<protein>
    <submittedName>
        <fullName evidence="2">Transcriptional regulator</fullName>
    </submittedName>
</protein>
<name>A0A8J3FM36_9ACTN</name>
<reference evidence="2" key="2">
    <citation type="submission" date="2020-09" db="EMBL/GenBank/DDBJ databases">
        <authorList>
            <person name="Sun Q."/>
            <person name="Ohkuma M."/>
        </authorList>
    </citation>
    <scope>NUCLEOTIDE SEQUENCE</scope>
    <source>
        <strain evidence="2">JCM 3091</strain>
    </source>
</reference>
<keyword evidence="3" id="KW-1185">Reference proteome</keyword>
<organism evidence="2 3">
    <name type="scientific">Pilimelia terevasa</name>
    <dbReference type="NCBI Taxonomy" id="53372"/>
    <lineage>
        <taxon>Bacteria</taxon>
        <taxon>Bacillati</taxon>
        <taxon>Actinomycetota</taxon>
        <taxon>Actinomycetes</taxon>
        <taxon>Micromonosporales</taxon>
        <taxon>Micromonosporaceae</taxon>
        <taxon>Pilimelia</taxon>
    </lineage>
</organism>
<evidence type="ECO:0000259" key="1">
    <source>
        <dbReference type="PROSITE" id="PS50943"/>
    </source>
</evidence>
<dbReference type="Proteomes" id="UP000662200">
    <property type="component" value="Unassembled WGS sequence"/>
</dbReference>
<evidence type="ECO:0000313" key="2">
    <source>
        <dbReference type="EMBL" id="GGK43095.1"/>
    </source>
</evidence>
<dbReference type="Pfam" id="PF19054">
    <property type="entry name" value="DUF5753"/>
    <property type="match status" value="1"/>
</dbReference>
<dbReference type="EMBL" id="BMQC01000024">
    <property type="protein sequence ID" value="GGK43095.1"/>
    <property type="molecule type" value="Genomic_DNA"/>
</dbReference>
<evidence type="ECO:0000313" key="3">
    <source>
        <dbReference type="Proteomes" id="UP000662200"/>
    </source>
</evidence>
<gene>
    <name evidence="2" type="ORF">GCM10010124_39920</name>
</gene>
<feature type="domain" description="HTH cro/C1-type" evidence="1">
    <location>
        <begin position="16"/>
        <end position="70"/>
    </location>
</feature>
<proteinExistence type="predicted"/>
<dbReference type="CDD" id="cd00093">
    <property type="entry name" value="HTH_XRE"/>
    <property type="match status" value="1"/>
</dbReference>
<dbReference type="InterPro" id="IPR043917">
    <property type="entry name" value="DUF5753"/>
</dbReference>
<dbReference type="InterPro" id="IPR010982">
    <property type="entry name" value="Lambda_DNA-bd_dom_sf"/>
</dbReference>
<dbReference type="InterPro" id="IPR001387">
    <property type="entry name" value="Cro/C1-type_HTH"/>
</dbReference>
<dbReference type="AlphaFoldDB" id="A0A8J3FM36"/>
<dbReference type="SMART" id="SM00530">
    <property type="entry name" value="HTH_XRE"/>
    <property type="match status" value="1"/>
</dbReference>
<dbReference type="Pfam" id="PF13560">
    <property type="entry name" value="HTH_31"/>
    <property type="match status" value="1"/>
</dbReference>
<dbReference type="Gene3D" id="1.10.260.40">
    <property type="entry name" value="lambda repressor-like DNA-binding domains"/>
    <property type="match status" value="1"/>
</dbReference>
<reference evidence="2" key="1">
    <citation type="journal article" date="2014" name="Int. J. Syst. Evol. Microbiol.">
        <title>Complete genome sequence of Corynebacterium casei LMG S-19264T (=DSM 44701T), isolated from a smear-ripened cheese.</title>
        <authorList>
            <consortium name="US DOE Joint Genome Institute (JGI-PGF)"/>
            <person name="Walter F."/>
            <person name="Albersmeier A."/>
            <person name="Kalinowski J."/>
            <person name="Ruckert C."/>
        </authorList>
    </citation>
    <scope>NUCLEOTIDE SEQUENCE</scope>
    <source>
        <strain evidence="2">JCM 3091</strain>
    </source>
</reference>